<dbReference type="EMBL" id="CP071091">
    <property type="protein sequence ID" value="QSQ11761.1"/>
    <property type="molecule type" value="Genomic_DNA"/>
</dbReference>
<evidence type="ECO:0000313" key="2">
    <source>
        <dbReference type="Proteomes" id="UP000663090"/>
    </source>
</evidence>
<gene>
    <name evidence="1" type="ORF">JY572_25610</name>
</gene>
<organism evidence="1 2">
    <name type="scientific">Myxococcus landrumensis</name>
    <dbReference type="NCBI Taxonomy" id="2813577"/>
    <lineage>
        <taxon>Bacteria</taxon>
        <taxon>Pseudomonadati</taxon>
        <taxon>Myxococcota</taxon>
        <taxon>Myxococcia</taxon>
        <taxon>Myxococcales</taxon>
        <taxon>Cystobacterineae</taxon>
        <taxon>Myxococcaceae</taxon>
        <taxon>Myxococcus</taxon>
    </lineage>
</organism>
<evidence type="ECO:0000313" key="1">
    <source>
        <dbReference type="EMBL" id="QSQ11761.1"/>
    </source>
</evidence>
<dbReference type="CDD" id="cd07822">
    <property type="entry name" value="SRPBCC_4"/>
    <property type="match status" value="1"/>
</dbReference>
<dbReference type="Pfam" id="PF10604">
    <property type="entry name" value="Polyketide_cyc2"/>
    <property type="match status" value="1"/>
</dbReference>
<dbReference type="PANTHER" id="PTHR36166">
    <property type="entry name" value="CHROMOSOME 9, WHOLE GENOME SHOTGUN SEQUENCE"/>
    <property type="match status" value="1"/>
</dbReference>
<keyword evidence="2" id="KW-1185">Reference proteome</keyword>
<dbReference type="InterPro" id="IPR023393">
    <property type="entry name" value="START-like_dom_sf"/>
</dbReference>
<dbReference type="Proteomes" id="UP000663090">
    <property type="component" value="Chromosome"/>
</dbReference>
<protein>
    <submittedName>
        <fullName evidence="1">SRPBCC domain-containing protein</fullName>
    </submittedName>
</protein>
<proteinExistence type="predicted"/>
<dbReference type="PANTHER" id="PTHR36166:SF1">
    <property type="entry name" value="SRPBCC DOMAIN-CONTAINING PROTEIN"/>
    <property type="match status" value="1"/>
</dbReference>
<dbReference type="Gene3D" id="3.30.530.20">
    <property type="match status" value="1"/>
</dbReference>
<dbReference type="InterPro" id="IPR019587">
    <property type="entry name" value="Polyketide_cyclase/dehydratase"/>
</dbReference>
<dbReference type="SUPFAM" id="SSF55961">
    <property type="entry name" value="Bet v1-like"/>
    <property type="match status" value="1"/>
</dbReference>
<sequence>MLLVRTEDFIDAPPEKVWEVLSDFARYPDWNPLLLEARGRLEVGARVAVRAYPPGGPEWWALRFTATLVRVESPGALEWTGGVPGVLQGRHFFHLSSEGRGTRLVHGEEFRGVATRLFGRKRVEALQSAYAAMNRALAERVRG</sequence>
<reference evidence="1 2" key="1">
    <citation type="submission" date="2021-02" db="EMBL/GenBank/DDBJ databases">
        <title>De Novo genome assembly of isolated myxobacteria.</title>
        <authorList>
            <person name="Stevens D.C."/>
        </authorList>
    </citation>
    <scope>NUCLEOTIDE SEQUENCE [LARGE SCALE GENOMIC DNA]</scope>
    <source>
        <strain evidence="1 2">SCHIC003</strain>
    </source>
</reference>
<accession>A0ABX7N2Z5</accession>
<name>A0ABX7N2Z5_9BACT</name>
<dbReference type="RefSeq" id="WP_206713501.1">
    <property type="nucleotide sequence ID" value="NZ_CP071091.1"/>
</dbReference>